<comment type="catalytic activity">
    <reaction evidence="1 5 6">
        <text>[protein]-peptidylproline (omega=180) = [protein]-peptidylproline (omega=0)</text>
        <dbReference type="Rhea" id="RHEA:16237"/>
        <dbReference type="Rhea" id="RHEA-COMP:10747"/>
        <dbReference type="Rhea" id="RHEA-COMP:10748"/>
        <dbReference type="ChEBI" id="CHEBI:83833"/>
        <dbReference type="ChEBI" id="CHEBI:83834"/>
        <dbReference type="EC" id="5.2.1.8"/>
    </reaction>
</comment>
<dbReference type="InterPro" id="IPR046357">
    <property type="entry name" value="PPIase_dom_sf"/>
</dbReference>
<dbReference type="Pfam" id="PF01346">
    <property type="entry name" value="FKBP_N"/>
    <property type="match status" value="1"/>
</dbReference>
<evidence type="ECO:0000313" key="8">
    <source>
        <dbReference type="EMBL" id="GAA0874829.1"/>
    </source>
</evidence>
<evidence type="ECO:0000313" key="9">
    <source>
        <dbReference type="Proteomes" id="UP001501126"/>
    </source>
</evidence>
<evidence type="ECO:0000256" key="3">
    <source>
        <dbReference type="ARBA" id="ARBA00023110"/>
    </source>
</evidence>
<proteinExistence type="inferred from homology"/>
<dbReference type="EMBL" id="BAAAFH010000007">
    <property type="protein sequence ID" value="GAA0874829.1"/>
    <property type="molecule type" value="Genomic_DNA"/>
</dbReference>
<dbReference type="Gene3D" id="3.10.50.40">
    <property type="match status" value="1"/>
</dbReference>
<comment type="caution">
    <text evidence="8">The sequence shown here is derived from an EMBL/GenBank/DDBJ whole genome shotgun (WGS) entry which is preliminary data.</text>
</comment>
<reference evidence="9" key="1">
    <citation type="journal article" date="2019" name="Int. J. Syst. Evol. Microbiol.">
        <title>The Global Catalogue of Microorganisms (GCM) 10K type strain sequencing project: providing services to taxonomists for standard genome sequencing and annotation.</title>
        <authorList>
            <consortium name="The Broad Institute Genomics Platform"/>
            <consortium name="The Broad Institute Genome Sequencing Center for Infectious Disease"/>
            <person name="Wu L."/>
            <person name="Ma J."/>
        </authorList>
    </citation>
    <scope>NUCLEOTIDE SEQUENCE [LARGE SCALE GENOMIC DNA]</scope>
    <source>
        <strain evidence="9">JCM 16083</strain>
    </source>
</reference>
<keyword evidence="9" id="KW-1185">Reference proteome</keyword>
<keyword evidence="4 5" id="KW-0413">Isomerase</keyword>
<sequence length="313" mass="34841">MKKTALLLSLPILLFSCGGEENSEMGETEGKKSVITTSDEFDDLQITTLDDKVAYSIGFNSAGDLREYTDSEKYSQYFNKEALKNGFYSGIASSDSSKADDCNELLSTYFGTPGSFDTMYIKPNRASDCMGFMRGFEIRFSLAKRGVFNHLNADLIKKGFKDGTFDYDTLIPINDQVSIISEYFSSLTKKEGEAFLEKNKQRPEVTTADNGLQFEVIKEGTGAKPTLNSTVSVYYTLSLINGQVVESNAQEPEPVSFPLNGVIQGWQQGLQLMRKGGIYKLYVPYELGYGHQGTQGIQPYTTLVFQIELVDFK</sequence>
<evidence type="ECO:0000256" key="2">
    <source>
        <dbReference type="ARBA" id="ARBA00006577"/>
    </source>
</evidence>
<dbReference type="Pfam" id="PF00254">
    <property type="entry name" value="FKBP_C"/>
    <property type="match status" value="1"/>
</dbReference>
<feature type="domain" description="PPIase FKBP-type" evidence="7">
    <location>
        <begin position="228"/>
        <end position="313"/>
    </location>
</feature>
<dbReference type="PROSITE" id="PS50059">
    <property type="entry name" value="FKBP_PPIASE"/>
    <property type="match status" value="1"/>
</dbReference>
<dbReference type="Proteomes" id="UP001501126">
    <property type="component" value="Unassembled WGS sequence"/>
</dbReference>
<comment type="similarity">
    <text evidence="2 6">Belongs to the FKBP-type PPIase family.</text>
</comment>
<organism evidence="8 9">
    <name type="scientific">Wandonia haliotis</name>
    <dbReference type="NCBI Taxonomy" id="574963"/>
    <lineage>
        <taxon>Bacteria</taxon>
        <taxon>Pseudomonadati</taxon>
        <taxon>Bacteroidota</taxon>
        <taxon>Flavobacteriia</taxon>
        <taxon>Flavobacteriales</taxon>
        <taxon>Crocinitomicaceae</taxon>
        <taxon>Wandonia</taxon>
    </lineage>
</organism>
<evidence type="ECO:0000259" key="7">
    <source>
        <dbReference type="PROSITE" id="PS50059"/>
    </source>
</evidence>
<keyword evidence="3 5" id="KW-0697">Rotamase</keyword>
<accession>A0ABP3Y297</accession>
<dbReference type="EC" id="5.2.1.8" evidence="6"/>
<dbReference type="InterPro" id="IPR001179">
    <property type="entry name" value="PPIase_FKBP_dom"/>
</dbReference>
<gene>
    <name evidence="8" type="ORF">GCM10009118_12370</name>
</gene>
<protein>
    <recommendedName>
        <fullName evidence="6">Peptidyl-prolyl cis-trans isomerase</fullName>
        <ecNumber evidence="6">5.2.1.8</ecNumber>
    </recommendedName>
</protein>
<dbReference type="InterPro" id="IPR000774">
    <property type="entry name" value="PPIase_FKBP_N"/>
</dbReference>
<evidence type="ECO:0000256" key="6">
    <source>
        <dbReference type="RuleBase" id="RU003915"/>
    </source>
</evidence>
<name>A0ABP3Y297_9FLAO</name>
<evidence type="ECO:0000256" key="4">
    <source>
        <dbReference type="ARBA" id="ARBA00023235"/>
    </source>
</evidence>
<dbReference type="PANTHER" id="PTHR43811:SF19">
    <property type="entry name" value="39 KDA FK506-BINDING NUCLEAR PROTEIN"/>
    <property type="match status" value="1"/>
</dbReference>
<dbReference type="PANTHER" id="PTHR43811">
    <property type="entry name" value="FKBP-TYPE PEPTIDYL-PROLYL CIS-TRANS ISOMERASE FKPA"/>
    <property type="match status" value="1"/>
</dbReference>
<dbReference type="SUPFAM" id="SSF54534">
    <property type="entry name" value="FKBP-like"/>
    <property type="match status" value="1"/>
</dbReference>
<dbReference type="RefSeq" id="WP_343785749.1">
    <property type="nucleotide sequence ID" value="NZ_BAAAFH010000007.1"/>
</dbReference>
<evidence type="ECO:0000256" key="1">
    <source>
        <dbReference type="ARBA" id="ARBA00000971"/>
    </source>
</evidence>
<evidence type="ECO:0000256" key="5">
    <source>
        <dbReference type="PROSITE-ProRule" id="PRU00277"/>
    </source>
</evidence>
<dbReference type="PROSITE" id="PS51257">
    <property type="entry name" value="PROKAR_LIPOPROTEIN"/>
    <property type="match status" value="1"/>
</dbReference>